<accession>A0A1H7V9D5</accession>
<name>A0A1H7V9D5_9BACT</name>
<feature type="domain" description="Pvc16 N-terminal" evidence="1">
    <location>
        <begin position="11"/>
        <end position="175"/>
    </location>
</feature>
<dbReference type="OrthoDB" id="527247at2"/>
<dbReference type="InterPro" id="IPR025351">
    <property type="entry name" value="Pvc16_N"/>
</dbReference>
<dbReference type="AlphaFoldDB" id="A0A1H7V9D5"/>
<keyword evidence="3" id="KW-1185">Reference proteome</keyword>
<proteinExistence type="predicted"/>
<dbReference type="EMBL" id="FOBS01000003">
    <property type="protein sequence ID" value="SEM05786.1"/>
    <property type="molecule type" value="Genomic_DNA"/>
</dbReference>
<reference evidence="2 3" key="1">
    <citation type="submission" date="2016-10" db="EMBL/GenBank/DDBJ databases">
        <authorList>
            <person name="de Groot N.N."/>
        </authorList>
    </citation>
    <scope>NUCLEOTIDE SEQUENCE [LARGE SCALE GENOMIC DNA]</scope>
    <source>
        <strain evidence="2 3">DSM 8423</strain>
    </source>
</reference>
<dbReference type="STRING" id="43775.SAMN04489760_103110"/>
<dbReference type="Pfam" id="PF14065">
    <property type="entry name" value="Pvc16_N"/>
    <property type="match status" value="1"/>
</dbReference>
<organism evidence="2 3">
    <name type="scientific">Syntrophus gentianae</name>
    <dbReference type="NCBI Taxonomy" id="43775"/>
    <lineage>
        <taxon>Bacteria</taxon>
        <taxon>Pseudomonadati</taxon>
        <taxon>Thermodesulfobacteriota</taxon>
        <taxon>Syntrophia</taxon>
        <taxon>Syntrophales</taxon>
        <taxon>Syntrophaceae</taxon>
        <taxon>Syntrophus</taxon>
    </lineage>
</organism>
<evidence type="ECO:0000313" key="3">
    <source>
        <dbReference type="Proteomes" id="UP000198744"/>
    </source>
</evidence>
<gene>
    <name evidence="2" type="ORF">SAMN04489760_103110</name>
</gene>
<evidence type="ECO:0000313" key="2">
    <source>
        <dbReference type="EMBL" id="SEM05786.1"/>
    </source>
</evidence>
<dbReference type="Proteomes" id="UP000198744">
    <property type="component" value="Unassembled WGS sequence"/>
</dbReference>
<dbReference type="RefSeq" id="WP_093882250.1">
    <property type="nucleotide sequence ID" value="NZ_FOBS01000003.1"/>
</dbReference>
<protein>
    <recommendedName>
        <fullName evidence="1">Pvc16 N-terminal domain-containing protein</fullName>
    </recommendedName>
</protein>
<evidence type="ECO:0000259" key="1">
    <source>
        <dbReference type="Pfam" id="PF14065"/>
    </source>
</evidence>
<sequence length="343" mass="36567">MSLPRSSLSQVCRAIADFVGVGLNASANSIQVMIGSPASAAPSVTDTTHRVNLFFYRIEPAGFFPGDTPGDPWWVRLHCLVTGFGIEEEQVSAGENDLRLLGEVMRLFHETPVQTALTVDDETFRLQVIFLPLGADDLNHIWSTQGDVSYRPSIAYEMALAPVLPREPRPESPLVGRIGSEVRAVSIARTSPFSGATAAPPVPRSTVDNSRPDWAPVICFVADEVCAGSLLFALGSQELTDFVPAVWVAGEPGAAVTLAWQRWTSSGGWQDEADTTNTTATSLTLDPELGGDAQTVEFALPVDLVSGGGQAVLYAERSWVRGADGVTVKVRSNPLLVTVYGGA</sequence>